<reference evidence="1" key="1">
    <citation type="submission" date="2020-10" db="EMBL/GenBank/DDBJ databases">
        <authorList>
            <person name="Gilroy R."/>
        </authorList>
    </citation>
    <scope>NUCLEOTIDE SEQUENCE</scope>
    <source>
        <strain evidence="1">ChiBcec2-4451</strain>
    </source>
</reference>
<protein>
    <submittedName>
        <fullName evidence="1">DUF1934 domain-containing protein</fullName>
    </submittedName>
</protein>
<comment type="caution">
    <text evidence="1">The sequence shown here is derived from an EMBL/GenBank/DDBJ whole genome shotgun (WGS) entry which is preliminary data.</text>
</comment>
<dbReference type="Proteomes" id="UP000886723">
    <property type="component" value="Unassembled WGS sequence"/>
</dbReference>
<dbReference type="InterPro" id="IPR012674">
    <property type="entry name" value="Calycin"/>
</dbReference>
<gene>
    <name evidence="1" type="ORF">IAA63_13435</name>
</gene>
<accession>A0A9D1NX48</accession>
<dbReference type="InterPro" id="IPR015231">
    <property type="entry name" value="DUF1934"/>
</dbReference>
<dbReference type="Pfam" id="PF09148">
    <property type="entry name" value="DUF1934"/>
    <property type="match status" value="1"/>
</dbReference>
<reference evidence="1" key="2">
    <citation type="journal article" date="2021" name="PeerJ">
        <title>Extensive microbial diversity within the chicken gut microbiome revealed by metagenomics and culture.</title>
        <authorList>
            <person name="Gilroy R."/>
            <person name="Ravi A."/>
            <person name="Getino M."/>
            <person name="Pursley I."/>
            <person name="Horton D.L."/>
            <person name="Alikhan N.F."/>
            <person name="Baker D."/>
            <person name="Gharbi K."/>
            <person name="Hall N."/>
            <person name="Watson M."/>
            <person name="Adriaenssens E.M."/>
            <person name="Foster-Nyarko E."/>
            <person name="Jarju S."/>
            <person name="Secka A."/>
            <person name="Antonio M."/>
            <person name="Oren A."/>
            <person name="Chaudhuri R.R."/>
            <person name="La Ragione R."/>
            <person name="Hildebrand F."/>
            <person name="Pallen M.J."/>
        </authorList>
    </citation>
    <scope>NUCLEOTIDE SEQUENCE</scope>
    <source>
        <strain evidence="1">ChiBcec2-4451</strain>
    </source>
</reference>
<organism evidence="1 2">
    <name type="scientific">Candidatus Pullilachnospira stercoravium</name>
    <dbReference type="NCBI Taxonomy" id="2840913"/>
    <lineage>
        <taxon>Bacteria</taxon>
        <taxon>Bacillati</taxon>
        <taxon>Bacillota</taxon>
        <taxon>Clostridia</taxon>
        <taxon>Lachnospirales</taxon>
        <taxon>Lachnospiraceae</taxon>
        <taxon>Lachnospiraceae incertae sedis</taxon>
        <taxon>Candidatus Pullilachnospira</taxon>
    </lineage>
</organism>
<proteinExistence type="predicted"/>
<dbReference type="EMBL" id="DVON01000283">
    <property type="protein sequence ID" value="HIV14122.1"/>
    <property type="molecule type" value="Genomic_DNA"/>
</dbReference>
<dbReference type="SUPFAM" id="SSF50814">
    <property type="entry name" value="Lipocalins"/>
    <property type="match status" value="1"/>
</dbReference>
<sequence length="151" mass="17322">MTKEVLIHIRGLHTPEGETGEEPLELITTGEYYFRNNTHYLLYDEMMEGFTEPAHNMIKVRPGLMEVRKKGVVNVQMIFEKDKKNLAIYKTPFGRLEMEVAATRILLGESASSFEIHAEYALGMNGSPVTDCVMDIRAVPRDDKNFRIIRD</sequence>
<name>A0A9D1NX48_9FIRM</name>
<evidence type="ECO:0000313" key="1">
    <source>
        <dbReference type="EMBL" id="HIV14122.1"/>
    </source>
</evidence>
<dbReference type="Gene3D" id="2.40.128.20">
    <property type="match status" value="1"/>
</dbReference>
<evidence type="ECO:0000313" key="2">
    <source>
        <dbReference type="Proteomes" id="UP000886723"/>
    </source>
</evidence>
<dbReference type="AlphaFoldDB" id="A0A9D1NX48"/>